<feature type="chain" id="PRO_5041481867" description="Peroxidase" evidence="12">
    <location>
        <begin position="22"/>
        <end position="408"/>
    </location>
</feature>
<evidence type="ECO:0000256" key="6">
    <source>
        <dbReference type="ARBA" id="ARBA00023004"/>
    </source>
</evidence>
<evidence type="ECO:0000313" key="14">
    <source>
        <dbReference type="EMBL" id="KAJ9134396.1"/>
    </source>
</evidence>
<feature type="binding site" evidence="9">
    <location>
        <position position="281"/>
    </location>
    <ligand>
        <name>Ca(2+)</name>
        <dbReference type="ChEBI" id="CHEBI:29108"/>
        <label>2</label>
    </ligand>
</feature>
<evidence type="ECO:0000256" key="10">
    <source>
        <dbReference type="PIRSR" id="PIRSR601621-3"/>
    </source>
</evidence>
<evidence type="ECO:0000256" key="8">
    <source>
        <dbReference type="PIRSR" id="PIRSR601621-1"/>
    </source>
</evidence>
<proteinExistence type="inferred from homology"/>
<feature type="site" description="Transition state stabilizer" evidence="10">
    <location>
        <position position="133"/>
    </location>
</feature>
<evidence type="ECO:0000313" key="15">
    <source>
        <dbReference type="Proteomes" id="UP001174691"/>
    </source>
</evidence>
<feature type="binding site" evidence="9">
    <location>
        <position position="138"/>
    </location>
    <ligand>
        <name>Ca(2+)</name>
        <dbReference type="ChEBI" id="CHEBI:29108"/>
        <label>1</label>
    </ligand>
</feature>
<dbReference type="SUPFAM" id="SSF48113">
    <property type="entry name" value="Heme-dependent peroxidases"/>
    <property type="match status" value="1"/>
</dbReference>
<comment type="caution">
    <text evidence="14">The sequence shown here is derived from an EMBL/GenBank/DDBJ whole genome shotgun (WGS) entry which is preliminary data.</text>
</comment>
<feature type="binding site" evidence="9">
    <location>
        <position position="264"/>
    </location>
    <ligand>
        <name>Ca(2+)</name>
        <dbReference type="ChEBI" id="CHEBI:29108"/>
        <label>2</label>
    </ligand>
</feature>
<keyword evidence="4 9" id="KW-0479">Metal-binding</keyword>
<evidence type="ECO:0000256" key="9">
    <source>
        <dbReference type="PIRSR" id="PIRSR601621-2"/>
    </source>
</evidence>
<feature type="signal peptide" evidence="12">
    <location>
        <begin position="1"/>
        <end position="21"/>
    </location>
</feature>
<feature type="domain" description="Plant heme peroxidase family profile" evidence="13">
    <location>
        <begin position="151"/>
        <end position="342"/>
    </location>
</feature>
<dbReference type="Gene3D" id="1.10.420.10">
    <property type="entry name" value="Peroxidase, domain 2"/>
    <property type="match status" value="1"/>
</dbReference>
<dbReference type="FunFam" id="1.10.520.10:FF:000021">
    <property type="entry name" value="Peroxidase"/>
    <property type="match status" value="1"/>
</dbReference>
<protein>
    <recommendedName>
        <fullName evidence="12">Peroxidase</fullName>
        <ecNumber evidence="12">1.11.1.-</ecNumber>
    </recommendedName>
</protein>
<evidence type="ECO:0000256" key="1">
    <source>
        <dbReference type="ARBA" id="ARBA00006089"/>
    </source>
</evidence>
<keyword evidence="11" id="KW-1015">Disulfide bond</keyword>
<keyword evidence="7" id="KW-0325">Glycoprotein</keyword>
<feature type="disulfide bond" evidence="11">
    <location>
        <begin position="124"/>
        <end position="208"/>
    </location>
</feature>
<evidence type="ECO:0000256" key="4">
    <source>
        <dbReference type="ARBA" id="ARBA00022723"/>
    </source>
</evidence>
<feature type="binding site" evidence="9">
    <location>
        <position position="151"/>
    </location>
    <ligand>
        <name>Ca(2+)</name>
        <dbReference type="ChEBI" id="CHEBI:29108"/>
        <label>1</label>
    </ligand>
</feature>
<dbReference type="InterPro" id="IPR001621">
    <property type="entry name" value="Ligninase"/>
</dbReference>
<dbReference type="InterPro" id="IPR019794">
    <property type="entry name" value="Peroxidases_AS"/>
</dbReference>
<dbReference type="Proteomes" id="UP001174691">
    <property type="component" value="Unassembled WGS sequence"/>
</dbReference>
<organism evidence="14 15">
    <name type="scientific">Coniochaeta hoffmannii</name>
    <dbReference type="NCBI Taxonomy" id="91930"/>
    <lineage>
        <taxon>Eukaryota</taxon>
        <taxon>Fungi</taxon>
        <taxon>Dikarya</taxon>
        <taxon>Ascomycota</taxon>
        <taxon>Pezizomycotina</taxon>
        <taxon>Sordariomycetes</taxon>
        <taxon>Sordariomycetidae</taxon>
        <taxon>Coniochaetales</taxon>
        <taxon>Coniochaetaceae</taxon>
        <taxon>Coniochaeta</taxon>
    </lineage>
</organism>
<dbReference type="GO" id="GO:0046872">
    <property type="term" value="F:metal ion binding"/>
    <property type="evidence" value="ECO:0007669"/>
    <property type="project" value="UniProtKB-UniRule"/>
</dbReference>
<dbReference type="InterPro" id="IPR010255">
    <property type="entry name" value="Haem_peroxidase_sf"/>
</dbReference>
<feature type="active site" description="Proton acceptor" evidence="8">
    <location>
        <position position="137"/>
    </location>
</feature>
<dbReference type="PROSITE" id="PS00436">
    <property type="entry name" value="PEROXIDASE_2"/>
    <property type="match status" value="1"/>
</dbReference>
<keyword evidence="12" id="KW-0732">Signal</keyword>
<dbReference type="GO" id="GO:0042744">
    <property type="term" value="P:hydrogen peroxide catabolic process"/>
    <property type="evidence" value="ECO:0007669"/>
    <property type="project" value="TreeGrafter"/>
</dbReference>
<evidence type="ECO:0000256" key="7">
    <source>
        <dbReference type="ARBA" id="ARBA00023180"/>
    </source>
</evidence>
<comment type="cofactor">
    <cofactor evidence="9">
        <name>heme b</name>
        <dbReference type="ChEBI" id="CHEBI:60344"/>
    </cofactor>
    <text evidence="9">Binds 1 heme b (iron(II)-protoporphyrin IX) group per subunit.</text>
</comment>
<dbReference type="PRINTS" id="PR00462">
    <property type="entry name" value="LIGNINASE"/>
</dbReference>
<keyword evidence="2 12" id="KW-0575">Peroxidase</keyword>
<keyword evidence="6 9" id="KW-0408">Iron</keyword>
<evidence type="ECO:0000256" key="5">
    <source>
        <dbReference type="ARBA" id="ARBA00023002"/>
    </source>
</evidence>
<dbReference type="PANTHER" id="PTHR31356:SF66">
    <property type="entry name" value="CATALASE-PEROXIDASE"/>
    <property type="match status" value="1"/>
</dbReference>
<feature type="disulfide bond" evidence="11">
    <location>
        <begin position="103"/>
        <end position="357"/>
    </location>
</feature>
<dbReference type="Pfam" id="PF00141">
    <property type="entry name" value="peroxidase"/>
    <property type="match status" value="1"/>
</dbReference>
<evidence type="ECO:0000256" key="3">
    <source>
        <dbReference type="ARBA" id="ARBA00022617"/>
    </source>
</evidence>
<keyword evidence="9 12" id="KW-0106">Calcium</keyword>
<dbReference type="PANTHER" id="PTHR31356">
    <property type="entry name" value="THYLAKOID LUMENAL 29 KDA PROTEIN, CHLOROPLASTIC-RELATED"/>
    <property type="match status" value="1"/>
</dbReference>
<feature type="binding site" evidence="9">
    <location>
        <position position="155"/>
    </location>
    <ligand>
        <name>Ca(2+)</name>
        <dbReference type="ChEBI" id="CHEBI:29108"/>
        <label>1</label>
    </ligand>
</feature>
<dbReference type="PRINTS" id="PR00458">
    <property type="entry name" value="PEROXIDASE"/>
</dbReference>
<name>A0AA38VJ09_9PEZI</name>
<dbReference type="InterPro" id="IPR044831">
    <property type="entry name" value="Ccp1-like"/>
</dbReference>
<keyword evidence="3 9" id="KW-0349">Heme</keyword>
<evidence type="ECO:0000256" key="11">
    <source>
        <dbReference type="PIRSR" id="PIRSR601621-4"/>
    </source>
</evidence>
<dbReference type="EC" id="1.11.1.-" evidence="12"/>
<accession>A0AA38VJ09</accession>
<evidence type="ECO:0000259" key="13">
    <source>
        <dbReference type="PROSITE" id="PS50873"/>
    </source>
</evidence>
<dbReference type="EMBL" id="JANBVN010000183">
    <property type="protein sequence ID" value="KAJ9134396.1"/>
    <property type="molecule type" value="Genomic_DNA"/>
</dbReference>
<evidence type="ECO:0000256" key="2">
    <source>
        <dbReference type="ARBA" id="ARBA00022559"/>
    </source>
</evidence>
<keyword evidence="15" id="KW-1185">Reference proteome</keyword>
<dbReference type="GO" id="GO:0004601">
    <property type="term" value="F:peroxidase activity"/>
    <property type="evidence" value="ECO:0007669"/>
    <property type="project" value="UniProtKB-KW"/>
</dbReference>
<feature type="binding site" description="axial binding residue" evidence="9">
    <location>
        <position position="263"/>
    </location>
    <ligand>
        <name>heme b</name>
        <dbReference type="ChEBI" id="CHEBI:60344"/>
    </ligand>
    <ligandPart>
        <name>Fe</name>
        <dbReference type="ChEBI" id="CHEBI:18248"/>
    </ligandPart>
</feature>
<gene>
    <name evidence="14" type="ORF">NKR19_g8678</name>
</gene>
<keyword evidence="5 12" id="KW-0560">Oxidoreductase</keyword>
<feature type="binding site" evidence="9">
    <location>
        <position position="153"/>
    </location>
    <ligand>
        <name>Ca(2+)</name>
        <dbReference type="ChEBI" id="CHEBI:29108"/>
        <label>1</label>
    </ligand>
</feature>
<dbReference type="GO" id="GO:0034599">
    <property type="term" value="P:cellular response to oxidative stress"/>
    <property type="evidence" value="ECO:0007669"/>
    <property type="project" value="InterPro"/>
</dbReference>
<dbReference type="GO" id="GO:0000302">
    <property type="term" value="P:response to reactive oxygen species"/>
    <property type="evidence" value="ECO:0007669"/>
    <property type="project" value="TreeGrafter"/>
</dbReference>
<dbReference type="InterPro" id="IPR002016">
    <property type="entry name" value="Haem_peroxidase"/>
</dbReference>
<comment type="cofactor">
    <cofactor evidence="9 12">
        <name>Ca(2+)</name>
        <dbReference type="ChEBI" id="CHEBI:29108"/>
    </cofactor>
    <text evidence="9 12">Binds 2 calcium ions per subunit.</text>
</comment>
<dbReference type="AlphaFoldDB" id="A0AA38VJ09"/>
<reference evidence="14" key="1">
    <citation type="submission" date="2022-07" db="EMBL/GenBank/DDBJ databases">
        <title>Fungi with potential for degradation of polypropylene.</title>
        <authorList>
            <person name="Gostincar C."/>
        </authorList>
    </citation>
    <scope>NUCLEOTIDE SEQUENCE</scope>
    <source>
        <strain evidence="14">EXF-13287</strain>
    </source>
</reference>
<evidence type="ECO:0000256" key="12">
    <source>
        <dbReference type="RuleBase" id="RU363051"/>
    </source>
</evidence>
<dbReference type="GO" id="GO:0020037">
    <property type="term" value="F:heme binding"/>
    <property type="evidence" value="ECO:0007669"/>
    <property type="project" value="UniProtKB-UniRule"/>
</dbReference>
<dbReference type="Gene3D" id="1.10.520.10">
    <property type="match status" value="1"/>
</dbReference>
<comment type="similarity">
    <text evidence="1 12">Belongs to the peroxidase family. Ligninase subfamily.</text>
</comment>
<feature type="binding site" evidence="9">
    <location>
        <position position="288"/>
    </location>
    <ligand>
        <name>Ca(2+)</name>
        <dbReference type="ChEBI" id="CHEBI:29108"/>
        <label>2</label>
    </ligand>
</feature>
<dbReference type="PROSITE" id="PS50873">
    <property type="entry name" value="PEROXIDASE_4"/>
    <property type="match status" value="1"/>
</dbReference>
<sequence>MRVSTIAQTVALAMLLNPSLGWPGMNKTLHDLLSGEASDTEANNGDSHGLLGDLATLPDSSLTPVGRSIKNILTGTGSGQDAASTARGATPRLGSAACRADTCCTWAHIAADMSNSFLGKAGRCNSLSRASIRLGFHDAAGWSKSTGGGGGADGSLILSGELSRPENNGLQEVCAFVTGLYNRYAPHHGNLTVADLIQMAATVATVTCPLGPRIRSFVGRRDSAVPAPPGLLPDVNSDADTLIRLFGDKTISPQGLAALIGAHSTSQQRFVDPARAGDPQDSSPGVWDTTYYRQTVGTAPPRVFRFPSDVNLAGDPRVAEEWGVYEGDQGRWNEDYAREYVRLSLLGVENINALTECTEVLPLARSAFVAPDQEVMDRWLNSTEHSEGVADAVFNGDLVVGLKRLWGS</sequence>